<accession>A0A2T7BLP3</accession>
<protein>
    <recommendedName>
        <fullName evidence="3">Tetracycline regulation of excision, RteC</fullName>
    </recommendedName>
</protein>
<keyword evidence="2" id="KW-1185">Reference proteome</keyword>
<gene>
    <name evidence="1" type="ORF">DCC81_03700</name>
</gene>
<name>A0A2T7BLP3_9BACT</name>
<proteinExistence type="predicted"/>
<dbReference type="EMBL" id="QCYK01000001">
    <property type="protein sequence ID" value="PUZ28598.1"/>
    <property type="molecule type" value="Genomic_DNA"/>
</dbReference>
<dbReference type="Proteomes" id="UP000244450">
    <property type="component" value="Unassembled WGS sequence"/>
</dbReference>
<reference evidence="1 2" key="1">
    <citation type="submission" date="2018-04" db="EMBL/GenBank/DDBJ databases">
        <title>Chitinophaga fuyangensis sp. nov., isolated from soil in a chemical factory.</title>
        <authorList>
            <person name="Chen K."/>
        </authorList>
    </citation>
    <scope>NUCLEOTIDE SEQUENCE [LARGE SCALE GENOMIC DNA]</scope>
    <source>
        <strain evidence="1 2">LY-1</strain>
    </source>
</reference>
<dbReference type="InterPro" id="IPR018534">
    <property type="entry name" value="Tet_reg_excision_RteC"/>
</dbReference>
<evidence type="ECO:0008006" key="3">
    <source>
        <dbReference type="Google" id="ProtNLM"/>
    </source>
</evidence>
<sequence length="282" mass="33404">MDRNLSQLTLEMLEVTGAILRNEGNSIRAISTNIAQINAYIERLNLYLDNHAFQDTQEEISFFKTIRPEFDGRLLLYVRLLHLESKCEMASTEEKLVFFQQERKRISQFSQLHRDFFRYFLTESTHLDNLYFTRSANDQLPFIDGDFPLFYDKRYYARMSFKIACIHSHRLMLSYLNDQQRTISPDGTSTTTPTERLVWTGSVTALAELIYGLQEYGVFNNTKVEVKKIARYFQEVFGVKIENTIYKYYEDMRIRKKSRTPFFDGVKNALLRRMDKDDEEAL</sequence>
<evidence type="ECO:0000313" key="2">
    <source>
        <dbReference type="Proteomes" id="UP000244450"/>
    </source>
</evidence>
<evidence type="ECO:0000313" key="1">
    <source>
        <dbReference type="EMBL" id="PUZ28598.1"/>
    </source>
</evidence>
<dbReference type="AlphaFoldDB" id="A0A2T7BLP3"/>
<dbReference type="RefSeq" id="WP_108685237.1">
    <property type="nucleotide sequence ID" value="NZ_QCYK01000001.1"/>
</dbReference>
<organism evidence="1 2">
    <name type="scientific">Chitinophaga parva</name>
    <dbReference type="NCBI Taxonomy" id="2169414"/>
    <lineage>
        <taxon>Bacteria</taxon>
        <taxon>Pseudomonadati</taxon>
        <taxon>Bacteroidota</taxon>
        <taxon>Chitinophagia</taxon>
        <taxon>Chitinophagales</taxon>
        <taxon>Chitinophagaceae</taxon>
        <taxon>Chitinophaga</taxon>
    </lineage>
</organism>
<dbReference type="OrthoDB" id="790983at2"/>
<comment type="caution">
    <text evidence="1">The sequence shown here is derived from an EMBL/GenBank/DDBJ whole genome shotgun (WGS) entry which is preliminary data.</text>
</comment>
<dbReference type="Pfam" id="PF09357">
    <property type="entry name" value="RteC"/>
    <property type="match status" value="1"/>
</dbReference>